<gene>
    <name evidence="3" type="ORF">JOL79_22805</name>
</gene>
<evidence type="ECO:0000313" key="3">
    <source>
        <dbReference type="EMBL" id="MBP2706643.1"/>
    </source>
</evidence>
<feature type="compositionally biased region" description="Low complexity" evidence="1">
    <location>
        <begin position="74"/>
        <end position="124"/>
    </location>
</feature>
<proteinExistence type="predicted"/>
<feature type="transmembrane region" description="Helical" evidence="2">
    <location>
        <begin position="202"/>
        <end position="224"/>
    </location>
</feature>
<dbReference type="EMBL" id="JAFCNB010000013">
    <property type="protein sequence ID" value="MBP2706643.1"/>
    <property type="molecule type" value="Genomic_DNA"/>
</dbReference>
<dbReference type="RefSeq" id="WP_210157917.1">
    <property type="nucleotide sequence ID" value="NZ_JAFCNB010000013.1"/>
</dbReference>
<keyword evidence="2" id="KW-0812">Transmembrane</keyword>
<evidence type="ECO:0000256" key="2">
    <source>
        <dbReference type="SAM" id="Phobius"/>
    </source>
</evidence>
<evidence type="ECO:0000256" key="1">
    <source>
        <dbReference type="SAM" id="MobiDB-lite"/>
    </source>
</evidence>
<reference evidence="3" key="1">
    <citation type="submission" date="2021-02" db="EMBL/GenBank/DDBJ databases">
        <title>Draft genome sequence of Microbispora sp. RL4-1S isolated from rice leaves in Thailand.</title>
        <authorList>
            <person name="Muangham S."/>
            <person name="Duangmal K."/>
        </authorList>
    </citation>
    <scope>NUCLEOTIDE SEQUENCE</scope>
    <source>
        <strain evidence="3">RL4-1S</strain>
    </source>
</reference>
<keyword evidence="4" id="KW-1185">Reference proteome</keyword>
<feature type="region of interest" description="Disordered" evidence="1">
    <location>
        <begin position="233"/>
        <end position="275"/>
    </location>
</feature>
<feature type="compositionally biased region" description="Low complexity" evidence="1">
    <location>
        <begin position="239"/>
        <end position="258"/>
    </location>
</feature>
<name>A0A940WKH3_9ACTN</name>
<dbReference type="AlphaFoldDB" id="A0A940WKH3"/>
<dbReference type="Proteomes" id="UP000674234">
    <property type="component" value="Unassembled WGS sequence"/>
</dbReference>
<sequence>MRSFVEATPPQENAHQRTAHQQSPAQQAPAQRTTPESFQPGPSEQAASQRAPFPPHSYASQSHQPDAFQPAPSADDPFQRFQQFQAPRAEESQPPQQFPQESTQQFPQQFAQQSTPQSAQQYPQHGGPAPEHTQAHGPQAGQAPHQFPQSQAEDPYKPFVTAGQISGPKTPPAHRQQELWNTVFGENYRAIDEYEDEPGRPIWLFALVGTVVLALVGALVWAFVAGPLASDDAAADDTQPVAKPPSSAAPAKPQSQTAGLPAFKGTPSPVTGALADPTAHVSVPRLGGPWQLDRNPQAFSPTYGFTTRQYVPAGMTTRGKREFAQVMTGVLPQSLASTYTAPDKLSPVVSAVMYKARQSLFPKGNKATKIGQQRLSRGGLTGLLVAYKVEADHEETTVAVAAVNAGGERPSVVYMAVPALKEDLLPDITAVFRSIKKAS</sequence>
<keyword evidence="2" id="KW-0472">Membrane</keyword>
<feature type="compositionally biased region" description="Polar residues" evidence="1">
    <location>
        <begin position="36"/>
        <end position="48"/>
    </location>
</feature>
<protein>
    <submittedName>
        <fullName evidence="3">Uncharacterized protein</fullName>
    </submittedName>
</protein>
<organism evidence="3 4">
    <name type="scientific">Microbispora oryzae</name>
    <dbReference type="NCBI Taxonomy" id="2806554"/>
    <lineage>
        <taxon>Bacteria</taxon>
        <taxon>Bacillati</taxon>
        <taxon>Actinomycetota</taxon>
        <taxon>Actinomycetes</taxon>
        <taxon>Streptosporangiales</taxon>
        <taxon>Streptosporangiaceae</taxon>
        <taxon>Microbispora</taxon>
    </lineage>
</organism>
<accession>A0A940WKH3</accession>
<comment type="caution">
    <text evidence="3">The sequence shown here is derived from an EMBL/GenBank/DDBJ whole genome shotgun (WGS) entry which is preliminary data.</text>
</comment>
<keyword evidence="2" id="KW-1133">Transmembrane helix</keyword>
<feature type="region of interest" description="Disordered" evidence="1">
    <location>
        <begin position="1"/>
        <end position="154"/>
    </location>
</feature>
<evidence type="ECO:0000313" key="4">
    <source>
        <dbReference type="Proteomes" id="UP000674234"/>
    </source>
</evidence>
<feature type="compositionally biased region" description="Low complexity" evidence="1">
    <location>
        <begin position="19"/>
        <end position="35"/>
    </location>
</feature>